<sequence length="98" mass="11237">MELSISGTVAHLKGDWTLTGITAKNIHSLSDSLEQLGSRSHKNQNIDCKQITKFDLTGLQFLYTWLQCFRLRGIEPVLINLPDKMQHIFSCLEFQNCR</sequence>
<dbReference type="InterPro" id="IPR036513">
    <property type="entry name" value="STAS_dom_sf"/>
</dbReference>
<keyword evidence="3" id="KW-1185">Reference proteome</keyword>
<name>A0A1T4QXL4_9BACT</name>
<accession>A0A1T4QXL4</accession>
<proteinExistence type="predicted"/>
<feature type="domain" description="STAS" evidence="1">
    <location>
        <begin position="21"/>
        <end position="95"/>
    </location>
</feature>
<protein>
    <submittedName>
        <fullName evidence="2">Anti-anti-sigma regulatory factor (Antagonist of anti-sigma factor)</fullName>
    </submittedName>
</protein>
<evidence type="ECO:0000313" key="3">
    <source>
        <dbReference type="Proteomes" id="UP000190102"/>
    </source>
</evidence>
<dbReference type="STRING" id="115783.SAMN02745119_02582"/>
<gene>
    <name evidence="2" type="ORF">SAMN02745119_02582</name>
</gene>
<dbReference type="Proteomes" id="UP000190102">
    <property type="component" value="Unassembled WGS sequence"/>
</dbReference>
<dbReference type="OrthoDB" id="5398581at2"/>
<dbReference type="EMBL" id="FUWR01000015">
    <property type="protein sequence ID" value="SKA08317.1"/>
    <property type="molecule type" value="Genomic_DNA"/>
</dbReference>
<dbReference type="SUPFAM" id="SSF52091">
    <property type="entry name" value="SpoIIaa-like"/>
    <property type="match status" value="1"/>
</dbReference>
<dbReference type="InterPro" id="IPR002645">
    <property type="entry name" value="STAS_dom"/>
</dbReference>
<reference evidence="3" key="1">
    <citation type="submission" date="2017-02" db="EMBL/GenBank/DDBJ databases">
        <authorList>
            <person name="Varghese N."/>
            <person name="Submissions S."/>
        </authorList>
    </citation>
    <scope>NUCLEOTIDE SEQUENCE [LARGE SCALE GENOMIC DNA]</scope>
    <source>
        <strain evidence="3">ATCC BAA-34</strain>
    </source>
</reference>
<dbReference type="Gene3D" id="3.30.750.24">
    <property type="entry name" value="STAS domain"/>
    <property type="match status" value="1"/>
</dbReference>
<organism evidence="2 3">
    <name type="scientific">Trichlorobacter thiogenes</name>
    <dbReference type="NCBI Taxonomy" id="115783"/>
    <lineage>
        <taxon>Bacteria</taxon>
        <taxon>Pseudomonadati</taxon>
        <taxon>Thermodesulfobacteriota</taxon>
        <taxon>Desulfuromonadia</taxon>
        <taxon>Geobacterales</taxon>
        <taxon>Geobacteraceae</taxon>
        <taxon>Trichlorobacter</taxon>
    </lineage>
</organism>
<dbReference type="AlphaFoldDB" id="A0A1T4QXL4"/>
<dbReference type="Pfam" id="PF01740">
    <property type="entry name" value="STAS"/>
    <property type="match status" value="1"/>
</dbReference>
<evidence type="ECO:0000259" key="1">
    <source>
        <dbReference type="Pfam" id="PF01740"/>
    </source>
</evidence>
<dbReference type="RefSeq" id="WP_078790837.1">
    <property type="nucleotide sequence ID" value="NZ_FUWR01000015.1"/>
</dbReference>
<evidence type="ECO:0000313" key="2">
    <source>
        <dbReference type="EMBL" id="SKA08317.1"/>
    </source>
</evidence>